<protein>
    <submittedName>
        <fullName evidence="2">Uncharacterized protein</fullName>
    </submittedName>
</protein>
<evidence type="ECO:0000313" key="2">
    <source>
        <dbReference type="EMBL" id="KAK6520834.1"/>
    </source>
</evidence>
<feature type="region of interest" description="Disordered" evidence="1">
    <location>
        <begin position="169"/>
        <end position="192"/>
    </location>
</feature>
<keyword evidence="3" id="KW-1185">Reference proteome</keyword>
<accession>A0AAN8NSJ3</accession>
<evidence type="ECO:0000313" key="3">
    <source>
        <dbReference type="Proteomes" id="UP001307849"/>
    </source>
</evidence>
<dbReference type="AlphaFoldDB" id="A0AAN8NSJ3"/>
<evidence type="ECO:0000256" key="1">
    <source>
        <dbReference type="SAM" id="MobiDB-lite"/>
    </source>
</evidence>
<dbReference type="EMBL" id="JAVHJM010000001">
    <property type="protein sequence ID" value="KAK6520834.1"/>
    <property type="molecule type" value="Genomic_DNA"/>
</dbReference>
<dbReference type="Proteomes" id="UP001307849">
    <property type="component" value="Unassembled WGS sequence"/>
</dbReference>
<name>A0AAN8NSJ3_9PEZI</name>
<reference evidence="2 3" key="1">
    <citation type="submission" date="2019-10" db="EMBL/GenBank/DDBJ databases">
        <authorList>
            <person name="Palmer J.M."/>
        </authorList>
    </citation>
    <scope>NUCLEOTIDE SEQUENCE [LARGE SCALE GENOMIC DNA]</scope>
    <source>
        <strain evidence="2 3">TWF506</strain>
    </source>
</reference>
<comment type="caution">
    <text evidence="2">The sequence shown here is derived from an EMBL/GenBank/DDBJ whole genome shotgun (WGS) entry which is preliminary data.</text>
</comment>
<sequence length="224" mass="23541">MSSGSPPTAAANDTAAAPPFPVPTLILTKLSVPSESYDCEPSNAIIINLSLQPSVIVTCFTLSGHELGYFGWDSGAVDIIFESDSDVVINYSATPTIWSSGQRIPETKQYLGERSWFHTFANVVSRSCSDGSGTMKLSVKSLAEHGNGHGEGGVLEGGTEGGLVSQHVLKGVSGSPPARNPKTPSSGKRVIGGRVSKIGKVKRTSMDSTEALKKLLNPLEKLKI</sequence>
<gene>
    <name evidence="2" type="ORF">TWF506_001077</name>
</gene>
<organism evidence="2 3">
    <name type="scientific">Arthrobotrys conoides</name>
    <dbReference type="NCBI Taxonomy" id="74498"/>
    <lineage>
        <taxon>Eukaryota</taxon>
        <taxon>Fungi</taxon>
        <taxon>Dikarya</taxon>
        <taxon>Ascomycota</taxon>
        <taxon>Pezizomycotina</taxon>
        <taxon>Orbiliomycetes</taxon>
        <taxon>Orbiliales</taxon>
        <taxon>Orbiliaceae</taxon>
        <taxon>Arthrobotrys</taxon>
    </lineage>
</organism>
<proteinExistence type="predicted"/>